<dbReference type="Pfam" id="PF04932">
    <property type="entry name" value="Wzy_C"/>
    <property type="match status" value="1"/>
</dbReference>
<evidence type="ECO:0000256" key="3">
    <source>
        <dbReference type="ARBA" id="ARBA00022989"/>
    </source>
</evidence>
<evidence type="ECO:0000313" key="8">
    <source>
        <dbReference type="Proteomes" id="UP000198512"/>
    </source>
</evidence>
<dbReference type="Proteomes" id="UP000198512">
    <property type="component" value="Unassembled WGS sequence"/>
</dbReference>
<evidence type="ECO:0000256" key="2">
    <source>
        <dbReference type="ARBA" id="ARBA00022692"/>
    </source>
</evidence>
<feature type="transmembrane region" description="Helical" evidence="5">
    <location>
        <begin position="369"/>
        <end position="388"/>
    </location>
</feature>
<feature type="transmembrane region" description="Helical" evidence="5">
    <location>
        <begin position="70"/>
        <end position="89"/>
    </location>
</feature>
<protein>
    <submittedName>
        <fullName evidence="7">O-antigen ligase</fullName>
    </submittedName>
</protein>
<dbReference type="RefSeq" id="WP_069521852.1">
    <property type="nucleotide sequence ID" value="NZ_FOFP01000010.1"/>
</dbReference>
<dbReference type="GO" id="GO:0016874">
    <property type="term" value="F:ligase activity"/>
    <property type="evidence" value="ECO:0007669"/>
    <property type="project" value="UniProtKB-KW"/>
</dbReference>
<reference evidence="7 8" key="1">
    <citation type="submission" date="2016-10" db="EMBL/GenBank/DDBJ databases">
        <authorList>
            <person name="Varghese N."/>
            <person name="Submissions S."/>
        </authorList>
    </citation>
    <scope>NUCLEOTIDE SEQUENCE [LARGE SCALE GENOMIC DNA]</scope>
    <source>
        <strain evidence="7 8">CIP 109853</strain>
    </source>
</reference>
<feature type="transmembrane region" description="Helical" evidence="5">
    <location>
        <begin position="212"/>
        <end position="228"/>
    </location>
</feature>
<sequence>MLTTIRRLSPLATTNPYLGAWLAFGLAWFLLGMLFLPNSKLYHQGLILFLWLPGLAVYRPGLWQQLGWDRWLLSAVLAFAGWSLLSMLWGGDSGLIKEMLYVGLTVQALALIGSIYRERFWPLLACIVLVGGLWVGWFILSFYVLQGMPLNARLVGGGVLDHPILAAQVVGGLGILLWFLRRSLPANLQGWVWLLGCGLCLAFVVLSRSKGPMLAVVATLVLSCLWMPGRRIQIFSCLVVVGAASAILAFPEFLLRGGLSYRPDLLRDAWTLFLQHPWLGLGAGAEYQLTVVQIGQVFEHAHNLFMHVLLQLGVPGLALWGLMLAIVAMRAWRARETIAGRALCGLLCFSGLALLSDGVGPWIKPREEWFTVWLPVFLCLAQYASTYTQSCDKRTA</sequence>
<evidence type="ECO:0000256" key="4">
    <source>
        <dbReference type="ARBA" id="ARBA00023136"/>
    </source>
</evidence>
<feature type="transmembrane region" description="Helical" evidence="5">
    <location>
        <begin position="235"/>
        <end position="255"/>
    </location>
</feature>
<feature type="transmembrane region" description="Helical" evidence="5">
    <location>
        <begin position="16"/>
        <end position="35"/>
    </location>
</feature>
<feature type="transmembrane region" description="Helical" evidence="5">
    <location>
        <begin position="123"/>
        <end position="144"/>
    </location>
</feature>
<keyword evidence="3 5" id="KW-1133">Transmembrane helix</keyword>
<dbReference type="PANTHER" id="PTHR37422:SF13">
    <property type="entry name" value="LIPOPOLYSACCHARIDE BIOSYNTHESIS PROTEIN PA4999-RELATED"/>
    <property type="match status" value="1"/>
</dbReference>
<keyword evidence="2 5" id="KW-0812">Transmembrane</keyword>
<name>A0ABY1BH00_9PSED</name>
<comment type="caution">
    <text evidence="7">The sequence shown here is derived from an EMBL/GenBank/DDBJ whole genome shotgun (WGS) entry which is preliminary data.</text>
</comment>
<gene>
    <name evidence="7" type="ORF">SAMN05216600_110166</name>
</gene>
<feature type="transmembrane region" description="Helical" evidence="5">
    <location>
        <begin position="343"/>
        <end position="363"/>
    </location>
</feature>
<feature type="transmembrane region" description="Helical" evidence="5">
    <location>
        <begin position="188"/>
        <end position="206"/>
    </location>
</feature>
<dbReference type="EMBL" id="FOFP01000010">
    <property type="protein sequence ID" value="SEQ84313.1"/>
    <property type="molecule type" value="Genomic_DNA"/>
</dbReference>
<keyword evidence="7" id="KW-0436">Ligase</keyword>
<dbReference type="InterPro" id="IPR051533">
    <property type="entry name" value="WaaL-like"/>
</dbReference>
<feature type="transmembrane region" description="Helical" evidence="5">
    <location>
        <begin position="95"/>
        <end position="116"/>
    </location>
</feature>
<dbReference type="PANTHER" id="PTHR37422">
    <property type="entry name" value="TEICHURONIC ACID BIOSYNTHESIS PROTEIN TUAE"/>
    <property type="match status" value="1"/>
</dbReference>
<keyword evidence="4 5" id="KW-0472">Membrane</keyword>
<evidence type="ECO:0000259" key="6">
    <source>
        <dbReference type="Pfam" id="PF04932"/>
    </source>
</evidence>
<comment type="subcellular location">
    <subcellularLocation>
        <location evidence="1">Membrane</location>
        <topology evidence="1">Multi-pass membrane protein</topology>
    </subcellularLocation>
</comment>
<evidence type="ECO:0000313" key="7">
    <source>
        <dbReference type="EMBL" id="SEQ84313.1"/>
    </source>
</evidence>
<feature type="transmembrane region" description="Helical" evidence="5">
    <location>
        <begin position="41"/>
        <end position="58"/>
    </location>
</feature>
<organism evidence="7 8">
    <name type="scientific">Pseudomonas cuatrocienegasensis</name>
    <dbReference type="NCBI Taxonomy" id="543360"/>
    <lineage>
        <taxon>Bacteria</taxon>
        <taxon>Pseudomonadati</taxon>
        <taxon>Pseudomonadota</taxon>
        <taxon>Gammaproteobacteria</taxon>
        <taxon>Pseudomonadales</taxon>
        <taxon>Pseudomonadaceae</taxon>
        <taxon>Pseudomonas</taxon>
    </lineage>
</organism>
<keyword evidence="8" id="KW-1185">Reference proteome</keyword>
<dbReference type="InterPro" id="IPR007016">
    <property type="entry name" value="O-antigen_ligase-rel_domated"/>
</dbReference>
<proteinExistence type="predicted"/>
<evidence type="ECO:0000256" key="5">
    <source>
        <dbReference type="SAM" id="Phobius"/>
    </source>
</evidence>
<feature type="domain" description="O-antigen ligase-related" evidence="6">
    <location>
        <begin position="197"/>
        <end position="320"/>
    </location>
</feature>
<feature type="transmembrane region" description="Helical" evidence="5">
    <location>
        <begin position="308"/>
        <end position="331"/>
    </location>
</feature>
<accession>A0ABY1BH00</accession>
<evidence type="ECO:0000256" key="1">
    <source>
        <dbReference type="ARBA" id="ARBA00004141"/>
    </source>
</evidence>
<feature type="transmembrane region" description="Helical" evidence="5">
    <location>
        <begin position="164"/>
        <end position="181"/>
    </location>
</feature>